<proteinExistence type="predicted"/>
<evidence type="ECO:0000256" key="3">
    <source>
        <dbReference type="ARBA" id="ARBA00023239"/>
    </source>
</evidence>
<protein>
    <submittedName>
        <fullName evidence="5">Pyridoxal-phosphate dependent enzyme</fullName>
    </submittedName>
</protein>
<reference evidence="5" key="1">
    <citation type="submission" date="2022-03" db="EMBL/GenBank/DDBJ databases">
        <title>The complete genome sequence of a Methyloterrigena soli.</title>
        <authorList>
            <person name="Zi Z."/>
        </authorList>
    </citation>
    <scope>NUCLEOTIDE SEQUENCE</scope>
    <source>
        <strain evidence="5">M48</strain>
    </source>
</reference>
<evidence type="ECO:0000256" key="1">
    <source>
        <dbReference type="ARBA" id="ARBA00001933"/>
    </source>
</evidence>
<evidence type="ECO:0000256" key="2">
    <source>
        <dbReference type="ARBA" id="ARBA00022898"/>
    </source>
</evidence>
<keyword evidence="3" id="KW-0456">Lyase</keyword>
<dbReference type="EMBL" id="JALAZD010000003">
    <property type="protein sequence ID" value="MCI0128818.1"/>
    <property type="molecule type" value="Genomic_DNA"/>
</dbReference>
<dbReference type="InterPro" id="IPR050147">
    <property type="entry name" value="Ser/Thr_Dehydratase"/>
</dbReference>
<evidence type="ECO:0000313" key="6">
    <source>
        <dbReference type="Proteomes" id="UP001156140"/>
    </source>
</evidence>
<dbReference type="RefSeq" id="WP_281736889.1">
    <property type="nucleotide sequence ID" value="NZ_JAKETQ010000003.1"/>
</dbReference>
<keyword evidence="2" id="KW-0663">Pyridoxal phosphate</keyword>
<comment type="caution">
    <text evidence="5">The sequence shown here is derived from an EMBL/GenBank/DDBJ whole genome shotgun (WGS) entry which is preliminary data.</text>
</comment>
<dbReference type="GO" id="GO:0003941">
    <property type="term" value="F:L-serine ammonia-lyase activity"/>
    <property type="evidence" value="ECO:0007669"/>
    <property type="project" value="TreeGrafter"/>
</dbReference>
<evidence type="ECO:0000259" key="4">
    <source>
        <dbReference type="Pfam" id="PF00291"/>
    </source>
</evidence>
<dbReference type="InterPro" id="IPR001926">
    <property type="entry name" value="TrpB-like_PALP"/>
</dbReference>
<organism evidence="5 6">
    <name type="scientific">Paradevosia shaoguanensis</name>
    <dbReference type="NCBI Taxonomy" id="1335043"/>
    <lineage>
        <taxon>Bacteria</taxon>
        <taxon>Pseudomonadati</taxon>
        <taxon>Pseudomonadota</taxon>
        <taxon>Alphaproteobacteria</taxon>
        <taxon>Hyphomicrobiales</taxon>
        <taxon>Devosiaceae</taxon>
        <taxon>Paradevosia</taxon>
    </lineage>
</organism>
<accession>A0AA41UCN3</accession>
<dbReference type="InterPro" id="IPR036052">
    <property type="entry name" value="TrpB-like_PALP_sf"/>
</dbReference>
<comment type="cofactor">
    <cofactor evidence="1">
        <name>pyridoxal 5'-phosphate</name>
        <dbReference type="ChEBI" id="CHEBI:597326"/>
    </cofactor>
</comment>
<dbReference type="Gene3D" id="3.40.50.1100">
    <property type="match status" value="2"/>
</dbReference>
<dbReference type="GO" id="GO:0006567">
    <property type="term" value="P:L-threonine catabolic process"/>
    <property type="evidence" value="ECO:0007669"/>
    <property type="project" value="TreeGrafter"/>
</dbReference>
<dbReference type="Pfam" id="PF00291">
    <property type="entry name" value="PALP"/>
    <property type="match status" value="1"/>
</dbReference>
<dbReference type="GO" id="GO:0004794">
    <property type="term" value="F:threonine deaminase activity"/>
    <property type="evidence" value="ECO:0007669"/>
    <property type="project" value="TreeGrafter"/>
</dbReference>
<sequence>MTAHLRCLSCNAKLPAAEHYSCPECGGELDVQYDHDSIREDGRLAQSWRQPGPMAERFAELMPLAAPESAVSLGEGNTPLVRSHNLARRLGLRHLYFKLEGSNPTGSFKDRQVAIAISKARELGRRRFATVSSGNVGNALAAYAAHTGGRADIWVSHETAEAKRQQIEIYGAQVFLLPSPQGDGGPGPYFSALKGLPDFCARHGLVPMISARPINPYMVEGAKAIGYEIAATLGRNPDVVFAPVGGGGLAGGVFKAFSDLVAVGLADTVPQLRGGQRRAYFAPVDRMDEPQYQTGYYLPLDGHWAWQSIQASGGTLQIMEDDAIRAAQGELARQEGIFAEPHGAYALAAMIEAADKGTLDPDALTVCVISGFGLKDMVAAREIIANAGRPPIEVASLEASEAHFASPESLELN</sequence>
<name>A0AA41UCN3_9HYPH</name>
<evidence type="ECO:0000313" key="5">
    <source>
        <dbReference type="EMBL" id="MCI0128818.1"/>
    </source>
</evidence>
<dbReference type="PANTHER" id="PTHR48078:SF6">
    <property type="entry name" value="L-THREONINE DEHYDRATASE CATABOLIC TDCB"/>
    <property type="match status" value="1"/>
</dbReference>
<dbReference type="SUPFAM" id="SSF53686">
    <property type="entry name" value="Tryptophan synthase beta subunit-like PLP-dependent enzymes"/>
    <property type="match status" value="1"/>
</dbReference>
<dbReference type="GO" id="GO:0009097">
    <property type="term" value="P:isoleucine biosynthetic process"/>
    <property type="evidence" value="ECO:0007669"/>
    <property type="project" value="TreeGrafter"/>
</dbReference>
<dbReference type="PANTHER" id="PTHR48078">
    <property type="entry name" value="THREONINE DEHYDRATASE, MITOCHONDRIAL-RELATED"/>
    <property type="match status" value="1"/>
</dbReference>
<gene>
    <name evidence="5" type="ORF">ML536_18445</name>
</gene>
<feature type="domain" description="Tryptophan synthase beta chain-like PALP" evidence="4">
    <location>
        <begin position="71"/>
        <end position="371"/>
    </location>
</feature>
<dbReference type="Proteomes" id="UP001156140">
    <property type="component" value="Unassembled WGS sequence"/>
</dbReference>
<keyword evidence="6" id="KW-1185">Reference proteome</keyword>
<dbReference type="GO" id="GO:0006565">
    <property type="term" value="P:L-serine catabolic process"/>
    <property type="evidence" value="ECO:0007669"/>
    <property type="project" value="TreeGrafter"/>
</dbReference>
<dbReference type="AlphaFoldDB" id="A0AA41UCN3"/>